<evidence type="ECO:0000313" key="3">
    <source>
        <dbReference type="Proteomes" id="UP000468443"/>
    </source>
</evidence>
<protein>
    <submittedName>
        <fullName evidence="2">Uncharacterized protein</fullName>
    </submittedName>
</protein>
<dbReference type="Proteomes" id="UP000468443">
    <property type="component" value="Unassembled WGS sequence"/>
</dbReference>
<sequence length="305" mass="34497">MKGLLNCISMTLLFSLSAQKNLTPVACSEFTGLEFNGRPLKDTRSFFVGLAKTTLELETGPDTVSDLEVFVWPNRGGLKSDSELWLNSVIHNLDSLGWKLRTSERDHSFMYLEKVVQHLIMYYAPGKNEANVYFGKLNIPETPEIPVQDEAFSVTEPDTVITTVVFSNSNASLVGKWGTLAGAKVNRQDSSTGYMVVSGVSKGFGLEFRQDGTFLHVTVVTSGRPNYRVFVTTEGKWSAIAGEVNFYPTDRHYRKWENEIIMADEHSVPDPYMMYWRKGENIYTGESCLYVRYPDEKQERELCSE</sequence>
<evidence type="ECO:0000313" key="2">
    <source>
        <dbReference type="EMBL" id="NER11023.1"/>
    </source>
</evidence>
<organism evidence="2 3">
    <name type="scientific">Muriicola jejuensis</name>
    <dbReference type="NCBI Taxonomy" id="504488"/>
    <lineage>
        <taxon>Bacteria</taxon>
        <taxon>Pseudomonadati</taxon>
        <taxon>Bacteroidota</taxon>
        <taxon>Flavobacteriia</taxon>
        <taxon>Flavobacteriales</taxon>
        <taxon>Flavobacteriaceae</taxon>
        <taxon>Muriicola</taxon>
    </lineage>
</organism>
<dbReference type="EMBL" id="JAABOP010000003">
    <property type="protein sequence ID" value="NER11023.1"/>
    <property type="molecule type" value="Genomic_DNA"/>
</dbReference>
<keyword evidence="3" id="KW-1185">Reference proteome</keyword>
<accession>A0A6P0UIV1</accession>
<gene>
    <name evidence="2" type="ORF">GWK09_10880</name>
</gene>
<reference evidence="2 3" key="1">
    <citation type="submission" date="2020-01" db="EMBL/GenBank/DDBJ databases">
        <title>Muriicola jejuensis KCTC 22299.</title>
        <authorList>
            <person name="Wang G."/>
        </authorList>
    </citation>
    <scope>NUCLEOTIDE SEQUENCE [LARGE SCALE GENOMIC DNA]</scope>
    <source>
        <strain evidence="2 3">KCTC 22299</strain>
    </source>
</reference>
<dbReference type="AlphaFoldDB" id="A0A6P0UIV1"/>
<name>A0A6P0UIV1_9FLAO</name>
<dbReference type="RefSeq" id="WP_163693455.1">
    <property type="nucleotide sequence ID" value="NZ_FXTW01000004.1"/>
</dbReference>
<evidence type="ECO:0000256" key="1">
    <source>
        <dbReference type="SAM" id="SignalP"/>
    </source>
</evidence>
<keyword evidence="1" id="KW-0732">Signal</keyword>
<proteinExistence type="predicted"/>
<feature type="chain" id="PRO_5026896310" evidence="1">
    <location>
        <begin position="21"/>
        <end position="305"/>
    </location>
</feature>
<feature type="signal peptide" evidence="1">
    <location>
        <begin position="1"/>
        <end position="20"/>
    </location>
</feature>
<comment type="caution">
    <text evidence="2">The sequence shown here is derived from an EMBL/GenBank/DDBJ whole genome shotgun (WGS) entry which is preliminary data.</text>
</comment>